<feature type="transmembrane region" description="Helical" evidence="7">
    <location>
        <begin position="272"/>
        <end position="295"/>
    </location>
</feature>
<feature type="transmembrane region" description="Helical" evidence="7">
    <location>
        <begin position="307"/>
        <end position="330"/>
    </location>
</feature>
<evidence type="ECO:0000256" key="3">
    <source>
        <dbReference type="ARBA" id="ARBA00022475"/>
    </source>
</evidence>
<feature type="transmembrane region" description="Helical" evidence="7">
    <location>
        <begin position="621"/>
        <end position="641"/>
    </location>
</feature>
<dbReference type="InterPro" id="IPR000731">
    <property type="entry name" value="SSD"/>
</dbReference>
<feature type="transmembrane region" description="Helical" evidence="7">
    <location>
        <begin position="522"/>
        <end position="540"/>
    </location>
</feature>
<feature type="domain" description="SSD" evidence="8">
    <location>
        <begin position="233"/>
        <end position="329"/>
    </location>
</feature>
<dbReference type="SUPFAM" id="SSF82866">
    <property type="entry name" value="Multidrug efflux transporter AcrB transmembrane domain"/>
    <property type="match status" value="2"/>
</dbReference>
<feature type="transmembrane region" description="Helical" evidence="7">
    <location>
        <begin position="167"/>
        <end position="191"/>
    </location>
</feature>
<feature type="domain" description="SSD" evidence="8">
    <location>
        <begin position="550"/>
        <end position="678"/>
    </location>
</feature>
<evidence type="ECO:0000256" key="4">
    <source>
        <dbReference type="ARBA" id="ARBA00022692"/>
    </source>
</evidence>
<dbReference type="InterPro" id="IPR004869">
    <property type="entry name" value="MMPL_dom"/>
</dbReference>
<dbReference type="RefSeq" id="WP_405870406.1">
    <property type="nucleotide sequence ID" value="NZ_CP108188.1"/>
</dbReference>
<keyword evidence="5 7" id="KW-1133">Transmembrane helix</keyword>
<evidence type="ECO:0000256" key="7">
    <source>
        <dbReference type="SAM" id="Phobius"/>
    </source>
</evidence>
<dbReference type="PANTHER" id="PTHR33406:SF6">
    <property type="entry name" value="MEMBRANE PROTEIN YDGH-RELATED"/>
    <property type="match status" value="1"/>
</dbReference>
<dbReference type="PROSITE" id="PS50156">
    <property type="entry name" value="SSD"/>
    <property type="match status" value="2"/>
</dbReference>
<comment type="subcellular location">
    <subcellularLocation>
        <location evidence="1">Cell membrane</location>
        <topology evidence="1">Multi-pass membrane protein</topology>
    </subcellularLocation>
</comment>
<proteinExistence type="inferred from homology"/>
<evidence type="ECO:0000256" key="5">
    <source>
        <dbReference type="ARBA" id="ARBA00022989"/>
    </source>
</evidence>
<feature type="transmembrane region" description="Helical" evidence="7">
    <location>
        <begin position="198"/>
        <end position="219"/>
    </location>
</feature>
<keyword evidence="10" id="KW-1185">Reference proteome</keyword>
<feature type="transmembrane region" description="Helical" evidence="7">
    <location>
        <begin position="547"/>
        <end position="571"/>
    </location>
</feature>
<keyword evidence="3" id="KW-1003">Cell membrane</keyword>
<name>A0ABZ1L4M2_9ACTN</name>
<dbReference type="Pfam" id="PF03176">
    <property type="entry name" value="MMPL"/>
    <property type="match status" value="2"/>
</dbReference>
<accession>A0ABZ1L4M2</accession>
<dbReference type="PANTHER" id="PTHR33406">
    <property type="entry name" value="MEMBRANE PROTEIN MJ1562-RELATED"/>
    <property type="match status" value="1"/>
</dbReference>
<reference evidence="9 10" key="1">
    <citation type="submission" date="2022-10" db="EMBL/GenBank/DDBJ databases">
        <title>The complete genomes of actinobacterial strains from the NBC collection.</title>
        <authorList>
            <person name="Joergensen T.S."/>
            <person name="Alvarez Arevalo M."/>
            <person name="Sterndorff E.B."/>
            <person name="Faurdal D."/>
            <person name="Vuksanovic O."/>
            <person name="Mourched A.-S."/>
            <person name="Charusanti P."/>
            <person name="Shaw S."/>
            <person name="Blin K."/>
            <person name="Weber T."/>
        </authorList>
    </citation>
    <scope>NUCLEOTIDE SEQUENCE [LARGE SCALE GENOMIC DNA]</scope>
    <source>
        <strain evidence="9 10">NBC_00123</strain>
    </source>
</reference>
<dbReference type="InterPro" id="IPR050545">
    <property type="entry name" value="Mycobact_MmpL"/>
</dbReference>
<keyword evidence="6 7" id="KW-0472">Membrane</keyword>
<feature type="transmembrane region" description="Helical" evidence="7">
    <location>
        <begin position="647"/>
        <end position="668"/>
    </location>
</feature>
<evidence type="ECO:0000313" key="10">
    <source>
        <dbReference type="Proteomes" id="UP001622594"/>
    </source>
</evidence>
<sequence length="710" mass="73475">MPRLTRRAARLLPLVLLVLWLAVGGGLGPYAGKLGEVATNDQAAFLPRSAESTRVIEAQRAFRQDETLPALVVWTSPGGGPIDPETRAAATRALATLTGQPGVVGTPTPALPSEDGEALRGVVQLRPDLGEELTPTLQTIDRAASSVPGTTVWLAGPAATQADLSDAFAGIDGLLLAVALVTVLLILLLVYRSVLLPLIIIIGAVLSLALACAIVYVLADHDIVRVDGQVQGILSILVIGAATDYALLLAARYREELAGRDGERVPAMRAALRQSAGPITASAATVALALLALLFSDLTNNRALGPVGAIGIVCAVLSTLTFLPAVLVLLGRAAYWPSRPQASEAGGGGHSIWRRVAALVDRAPRKVWAMTLAGLLACAAFAPVLESKGVPLDEIFVNDAPSVAAQEQLGRHFPAGAGNPAIVIADADAAARVTAAAERVEGVDSATAVTASGRPGAGAPLVVDGRVRIDVTLTDAADSDAAKAAVARLRTSVHAVPGADALVGGYTAQRYDTQRTAERDRMLIVPVVLVVILAILIGLLRSVLMPVLLVVTVALNFFATLGVSALVFRYVFGFSGTDSSVPLYGFVFLVALGVDYNIFLMSRVREESLRHGVREGVLRGLTATGGVITSAGVVLAATFAALGVIPLAFLVQIAFIVAFGVLLDTLVVRSLLVPALVRDLGPVAWWPGRLSRGATGRENGVTAREGAGPT</sequence>
<dbReference type="EMBL" id="CP108188">
    <property type="protein sequence ID" value="WTR68591.1"/>
    <property type="molecule type" value="Genomic_DNA"/>
</dbReference>
<evidence type="ECO:0000256" key="6">
    <source>
        <dbReference type="ARBA" id="ARBA00023136"/>
    </source>
</evidence>
<evidence type="ECO:0000256" key="1">
    <source>
        <dbReference type="ARBA" id="ARBA00004651"/>
    </source>
</evidence>
<dbReference type="Proteomes" id="UP001622594">
    <property type="component" value="Chromosome"/>
</dbReference>
<evidence type="ECO:0000256" key="2">
    <source>
        <dbReference type="ARBA" id="ARBA00010157"/>
    </source>
</evidence>
<feature type="transmembrane region" description="Helical" evidence="7">
    <location>
        <begin position="231"/>
        <end position="251"/>
    </location>
</feature>
<keyword evidence="4 7" id="KW-0812">Transmembrane</keyword>
<evidence type="ECO:0000313" key="9">
    <source>
        <dbReference type="EMBL" id="WTR68591.1"/>
    </source>
</evidence>
<protein>
    <submittedName>
        <fullName evidence="9">MMPL family transporter</fullName>
    </submittedName>
</protein>
<dbReference type="Gene3D" id="1.20.1640.10">
    <property type="entry name" value="Multidrug efflux transporter AcrB transmembrane domain"/>
    <property type="match status" value="2"/>
</dbReference>
<feature type="transmembrane region" description="Helical" evidence="7">
    <location>
        <begin position="583"/>
        <end position="600"/>
    </location>
</feature>
<comment type="similarity">
    <text evidence="2">Belongs to the resistance-nodulation-cell division (RND) (TC 2.A.6) family. MmpL subfamily.</text>
</comment>
<gene>
    <name evidence="9" type="ORF">OG814_04540</name>
</gene>
<organism evidence="9 10">
    <name type="scientific">Streptomyces zaomyceticus</name>
    <dbReference type="NCBI Taxonomy" id="68286"/>
    <lineage>
        <taxon>Bacteria</taxon>
        <taxon>Bacillati</taxon>
        <taxon>Actinomycetota</taxon>
        <taxon>Actinomycetes</taxon>
        <taxon>Kitasatosporales</taxon>
        <taxon>Streptomycetaceae</taxon>
        <taxon>Streptomyces</taxon>
    </lineage>
</organism>
<evidence type="ECO:0000259" key="8">
    <source>
        <dbReference type="PROSITE" id="PS50156"/>
    </source>
</evidence>